<keyword evidence="1" id="KW-1133">Transmembrane helix</keyword>
<keyword evidence="3" id="KW-1185">Reference proteome</keyword>
<evidence type="ECO:0000256" key="1">
    <source>
        <dbReference type="SAM" id="Phobius"/>
    </source>
</evidence>
<organism evidence="2 3">
    <name type="scientific">Ureibacillus acetophenoni</name>
    <dbReference type="NCBI Taxonomy" id="614649"/>
    <lineage>
        <taxon>Bacteria</taxon>
        <taxon>Bacillati</taxon>
        <taxon>Bacillota</taxon>
        <taxon>Bacilli</taxon>
        <taxon>Bacillales</taxon>
        <taxon>Caryophanaceae</taxon>
        <taxon>Ureibacillus</taxon>
    </lineage>
</organism>
<gene>
    <name evidence="2" type="ORF">SAMN05877842_11381</name>
</gene>
<dbReference type="InterPro" id="IPR025450">
    <property type="entry name" value="YndJ-like"/>
</dbReference>
<name>A0A285ULH8_9BACL</name>
<feature type="transmembrane region" description="Helical" evidence="1">
    <location>
        <begin position="200"/>
        <end position="218"/>
    </location>
</feature>
<dbReference type="Pfam" id="PF14158">
    <property type="entry name" value="YndJ"/>
    <property type="match status" value="1"/>
</dbReference>
<feature type="transmembrane region" description="Helical" evidence="1">
    <location>
        <begin position="111"/>
        <end position="130"/>
    </location>
</feature>
<feature type="transmembrane region" description="Helical" evidence="1">
    <location>
        <begin position="230"/>
        <end position="251"/>
    </location>
</feature>
<keyword evidence="1" id="KW-0812">Transmembrane</keyword>
<dbReference type="EMBL" id="OBQC01000013">
    <property type="protein sequence ID" value="SOC42672.1"/>
    <property type="molecule type" value="Genomic_DNA"/>
</dbReference>
<dbReference type="Proteomes" id="UP000219252">
    <property type="component" value="Unassembled WGS sequence"/>
</dbReference>
<dbReference type="OrthoDB" id="2614436at2"/>
<proteinExistence type="predicted"/>
<keyword evidence="1" id="KW-0472">Membrane</keyword>
<reference evidence="3" key="1">
    <citation type="submission" date="2017-08" db="EMBL/GenBank/DDBJ databases">
        <authorList>
            <person name="Varghese N."/>
            <person name="Submissions S."/>
        </authorList>
    </citation>
    <scope>NUCLEOTIDE SEQUENCE [LARGE SCALE GENOMIC DNA]</scope>
    <source>
        <strain evidence="3">JC23</strain>
    </source>
</reference>
<feature type="transmembrane region" description="Helical" evidence="1">
    <location>
        <begin position="78"/>
        <end position="99"/>
    </location>
</feature>
<protein>
    <submittedName>
        <fullName evidence="2">YndJ-like protein</fullName>
    </submittedName>
</protein>
<dbReference type="AlphaFoldDB" id="A0A285ULH8"/>
<sequence length="543" mass="62743">MIWNKWTFISIILFLIAVIFGQDPPYLLLLTVAQVVYVPLMLQLILKKDSWFSRYYAVFTIPAFISVVILHITDQSEWDVLFAAIYLLFTCVVAAYGISRFLTRGFVHFEEFSIDAAFISLSIGGMWYFAYITNIDTGFSPMITWLTAIHFHYAAFLLPVFVGLLGRIYKPRFYPFAAGILLISLFLLAIGITFSVWIEWVSVVFYIIGIYMIIYYTLQAPLVSLFQRWLIVLSFSSLGVTILLSFLYALGRLTNDFSVSIDFMLQFHGMLNCVIFALLGVIGWSIYVPPARSIKWTFPVSKIRGSIIIAEKILSKIKDERAINSHRGLVDEMAFYRPDIEIESLAPAIRDFYENTFDYRLYANVQWKTWFKPFAAVYRLISSVVQQINLPLSSKRVEMTGDIITVNADLDGRSNPRAWVRKINNQVTFIALYSSHRTKNRTYMNIALPLPWTSMIGILELRQVGDELQLSSKKRNGESDAGIYLAWSKQLLALPIEETFHVKEMDKGRLYAEHHMWIFSIPFLKITYRIEHRDLQQKDDSLN</sequence>
<feature type="transmembrane region" description="Helical" evidence="1">
    <location>
        <begin position="55"/>
        <end position="72"/>
    </location>
</feature>
<feature type="transmembrane region" description="Helical" evidence="1">
    <location>
        <begin position="263"/>
        <end position="287"/>
    </location>
</feature>
<evidence type="ECO:0000313" key="3">
    <source>
        <dbReference type="Proteomes" id="UP000219252"/>
    </source>
</evidence>
<feature type="transmembrane region" description="Helical" evidence="1">
    <location>
        <begin position="142"/>
        <end position="166"/>
    </location>
</feature>
<feature type="transmembrane region" description="Helical" evidence="1">
    <location>
        <begin position="173"/>
        <end position="194"/>
    </location>
</feature>
<feature type="transmembrane region" description="Helical" evidence="1">
    <location>
        <begin position="5"/>
        <end position="21"/>
    </location>
</feature>
<accession>A0A285ULH8</accession>
<dbReference type="RefSeq" id="WP_097150550.1">
    <property type="nucleotide sequence ID" value="NZ_OBQC01000013.1"/>
</dbReference>
<feature type="transmembrane region" description="Helical" evidence="1">
    <location>
        <begin position="27"/>
        <end position="46"/>
    </location>
</feature>
<evidence type="ECO:0000313" key="2">
    <source>
        <dbReference type="EMBL" id="SOC42672.1"/>
    </source>
</evidence>